<sequence>MLTINWFDFITPTTPFASIIFGLVFTLIIGLLVWLDTKEMKMTSIVIASSLMVVFTGVFLLNAIGFYG</sequence>
<evidence type="ECO:0000313" key="2">
    <source>
        <dbReference type="EMBL" id="TSJ67492.1"/>
    </source>
</evidence>
<dbReference type="RefSeq" id="WP_144087251.1">
    <property type="nucleotide sequence ID" value="NZ_VMHE01000001.1"/>
</dbReference>
<keyword evidence="1" id="KW-0812">Transmembrane</keyword>
<organism evidence="2 3">
    <name type="scientific">Allobacillus salarius</name>
    <dbReference type="NCBI Taxonomy" id="1955272"/>
    <lineage>
        <taxon>Bacteria</taxon>
        <taxon>Bacillati</taxon>
        <taxon>Bacillota</taxon>
        <taxon>Bacilli</taxon>
        <taxon>Bacillales</taxon>
        <taxon>Bacillaceae</taxon>
        <taxon>Allobacillus</taxon>
    </lineage>
</organism>
<keyword evidence="3" id="KW-1185">Reference proteome</keyword>
<dbReference type="AlphaFoldDB" id="A0A556PSX7"/>
<reference evidence="2 3" key="1">
    <citation type="submission" date="2019-07" db="EMBL/GenBank/DDBJ databases">
        <title>Allobacillus sp. nov. SKP isolated from shrimp paste of Euphausiacea.</title>
        <authorList>
            <person name="Kanchanasin P."/>
            <person name="Tanasupawat S."/>
            <person name="Shi W."/>
            <person name="Wu L."/>
            <person name="Ma J."/>
        </authorList>
    </citation>
    <scope>NUCLEOTIDE SEQUENCE [LARGE SCALE GENOMIC DNA]</scope>
    <source>
        <strain evidence="2 3">SKP4-8</strain>
    </source>
</reference>
<protein>
    <submittedName>
        <fullName evidence="2">Uncharacterized protein</fullName>
    </submittedName>
</protein>
<accession>A0A556PSX7</accession>
<dbReference type="OrthoDB" id="2972508at2"/>
<feature type="transmembrane region" description="Helical" evidence="1">
    <location>
        <begin position="16"/>
        <end position="35"/>
    </location>
</feature>
<comment type="caution">
    <text evidence="2">The sequence shown here is derived from an EMBL/GenBank/DDBJ whole genome shotgun (WGS) entry which is preliminary data.</text>
</comment>
<keyword evidence="1" id="KW-0472">Membrane</keyword>
<keyword evidence="1" id="KW-1133">Transmembrane helix</keyword>
<dbReference type="Proteomes" id="UP000316425">
    <property type="component" value="Unassembled WGS sequence"/>
</dbReference>
<proteinExistence type="predicted"/>
<feature type="transmembrane region" description="Helical" evidence="1">
    <location>
        <begin position="47"/>
        <end position="67"/>
    </location>
</feature>
<dbReference type="EMBL" id="VMHE01000001">
    <property type="protein sequence ID" value="TSJ67492.1"/>
    <property type="molecule type" value="Genomic_DNA"/>
</dbReference>
<gene>
    <name evidence="2" type="ORF">FPQ13_00020</name>
</gene>
<name>A0A556PSX7_9BACI</name>
<evidence type="ECO:0000256" key="1">
    <source>
        <dbReference type="SAM" id="Phobius"/>
    </source>
</evidence>
<evidence type="ECO:0000313" key="3">
    <source>
        <dbReference type="Proteomes" id="UP000316425"/>
    </source>
</evidence>